<keyword evidence="1" id="KW-0479">Metal-binding</keyword>
<dbReference type="Proteomes" id="UP000683360">
    <property type="component" value="Unassembled WGS sequence"/>
</dbReference>
<dbReference type="Gene3D" id="2.40.70.10">
    <property type="entry name" value="Acid Proteases"/>
    <property type="match status" value="1"/>
</dbReference>
<evidence type="ECO:0000256" key="3">
    <source>
        <dbReference type="SAM" id="MobiDB-lite"/>
    </source>
</evidence>
<feature type="coiled-coil region" evidence="2">
    <location>
        <begin position="403"/>
        <end position="434"/>
    </location>
</feature>
<dbReference type="EMBL" id="CAJPWZ010002681">
    <property type="protein sequence ID" value="CAG2242679.1"/>
    <property type="molecule type" value="Genomic_DNA"/>
</dbReference>
<dbReference type="InterPro" id="IPR036875">
    <property type="entry name" value="Znf_CCHC_sf"/>
</dbReference>
<accession>A0A8S3UIW0</accession>
<feature type="coiled-coil region" evidence="2">
    <location>
        <begin position="61"/>
        <end position="100"/>
    </location>
</feature>
<keyword evidence="1" id="KW-0862">Zinc</keyword>
<gene>
    <name evidence="5" type="ORF">MEDL_54857</name>
</gene>
<dbReference type="InterPro" id="IPR012337">
    <property type="entry name" value="RNaseH-like_sf"/>
</dbReference>
<comment type="caution">
    <text evidence="5">The sequence shown here is derived from an EMBL/GenBank/DDBJ whole genome shotgun (WGS) entry which is preliminary data.</text>
</comment>
<proteinExistence type="predicted"/>
<dbReference type="GO" id="GO:0003676">
    <property type="term" value="F:nucleic acid binding"/>
    <property type="evidence" value="ECO:0007669"/>
    <property type="project" value="InterPro"/>
</dbReference>
<keyword evidence="6" id="KW-1185">Reference proteome</keyword>
<dbReference type="OrthoDB" id="6171209at2759"/>
<keyword evidence="2" id="KW-0175">Coiled coil</keyword>
<keyword evidence="1" id="KW-0863">Zinc-finger</keyword>
<dbReference type="SUPFAM" id="SSF57756">
    <property type="entry name" value="Retrovirus zinc finger-like domains"/>
    <property type="match status" value="1"/>
</dbReference>
<dbReference type="SUPFAM" id="SSF50630">
    <property type="entry name" value="Acid proteases"/>
    <property type="match status" value="1"/>
</dbReference>
<evidence type="ECO:0000256" key="1">
    <source>
        <dbReference type="PROSITE-ProRule" id="PRU00047"/>
    </source>
</evidence>
<dbReference type="Gene3D" id="3.30.420.10">
    <property type="entry name" value="Ribonuclease H-like superfamily/Ribonuclease H"/>
    <property type="match status" value="1"/>
</dbReference>
<feature type="domain" description="CCHC-type" evidence="4">
    <location>
        <begin position="278"/>
        <end position="294"/>
    </location>
</feature>
<evidence type="ECO:0000313" key="5">
    <source>
        <dbReference type="EMBL" id="CAG2242679.1"/>
    </source>
</evidence>
<dbReference type="SUPFAM" id="SSF53098">
    <property type="entry name" value="Ribonuclease H-like"/>
    <property type="match status" value="1"/>
</dbReference>
<dbReference type="InterPro" id="IPR036397">
    <property type="entry name" value="RNaseH_sf"/>
</dbReference>
<reference evidence="5" key="1">
    <citation type="submission" date="2021-03" db="EMBL/GenBank/DDBJ databases">
        <authorList>
            <person name="Bekaert M."/>
        </authorList>
    </citation>
    <scope>NUCLEOTIDE SEQUENCE</scope>
</reference>
<dbReference type="CDD" id="cd00303">
    <property type="entry name" value="retropepsin_like"/>
    <property type="match status" value="1"/>
</dbReference>
<dbReference type="Pfam" id="PF13975">
    <property type="entry name" value="gag-asp_proteas"/>
    <property type="match status" value="1"/>
</dbReference>
<dbReference type="PANTHER" id="PTHR46888:SF1">
    <property type="entry name" value="RIBONUCLEASE H"/>
    <property type="match status" value="1"/>
</dbReference>
<evidence type="ECO:0000259" key="4">
    <source>
        <dbReference type="PROSITE" id="PS50158"/>
    </source>
</evidence>
<organism evidence="5 6">
    <name type="scientific">Mytilus edulis</name>
    <name type="common">Blue mussel</name>
    <dbReference type="NCBI Taxonomy" id="6550"/>
    <lineage>
        <taxon>Eukaryota</taxon>
        <taxon>Metazoa</taxon>
        <taxon>Spiralia</taxon>
        <taxon>Lophotrochozoa</taxon>
        <taxon>Mollusca</taxon>
        <taxon>Bivalvia</taxon>
        <taxon>Autobranchia</taxon>
        <taxon>Pteriomorphia</taxon>
        <taxon>Mytilida</taxon>
        <taxon>Mytiloidea</taxon>
        <taxon>Mytilidae</taxon>
        <taxon>Mytilinae</taxon>
        <taxon>Mytilus</taxon>
    </lineage>
</organism>
<dbReference type="InterPro" id="IPR021109">
    <property type="entry name" value="Peptidase_aspartic_dom_sf"/>
</dbReference>
<evidence type="ECO:0000313" key="6">
    <source>
        <dbReference type="Proteomes" id="UP000683360"/>
    </source>
</evidence>
<dbReference type="Pfam" id="PF00098">
    <property type="entry name" value="zf-CCHC"/>
    <property type="match status" value="1"/>
</dbReference>
<sequence>MATEGVLEGGSIAKNRPRRNINLMQFTDAEYADESDVPVEEEVFQRPKTPPPKKATRKTNKHELDIEREKLVIEREKLEIEKEKLEIERERIRLQGLNCLNTDKYQSLPFKVKLQPFDPKLDDILTFLSEFDAVSGQANWSNDIRILQLRTLLTGEARQVSSQASTSYDDLKRALIDRYGKRPHEYFVDLVNVRKADNETYRALMARIIQNLNRCTKDKDPIKSLQEEFFLKALSPVQAQWVRRNKGSASVVEAAEDYIVPTKNDNVQNDENRTDSNRCFKCKAIGHYARDCEKKDKTTGNLASYLVKPLVGHRLICVSGEVNGKQVNFVKDTGTDMTLIREDLVDRKNILQGQNVTLQSAIGKPFCAKLAVVNIDTPYYTGIAKVGLVPKLAAEALLGMDILERTSNTFVLTREQAKRAEDEIESDNDTHESKVEHAMEITKIYEDDEIVIGNISSGNIECTTSTYRPQSKGRCERLNGSLKFMLKKLCTVDEWDELVPYALSEYHEVPHEETGFSAPFELLYGWPVRGPMAILRGLSTGEDEKHRSVIEHGITIRNCLAAMPEIVKEKIKAWYDKHTMFREFEPGGEVLLFLPSEASKNNADALSGI</sequence>
<dbReference type="GO" id="GO:0008270">
    <property type="term" value="F:zinc ion binding"/>
    <property type="evidence" value="ECO:0007669"/>
    <property type="project" value="UniProtKB-KW"/>
</dbReference>
<dbReference type="SMART" id="SM00343">
    <property type="entry name" value="ZnF_C2HC"/>
    <property type="match status" value="1"/>
</dbReference>
<dbReference type="Gene3D" id="4.10.60.10">
    <property type="entry name" value="Zinc finger, CCHC-type"/>
    <property type="match status" value="1"/>
</dbReference>
<evidence type="ECO:0000256" key="2">
    <source>
        <dbReference type="SAM" id="Coils"/>
    </source>
</evidence>
<dbReference type="AlphaFoldDB" id="A0A8S3UIW0"/>
<protein>
    <recommendedName>
        <fullName evidence="4">CCHC-type domain-containing protein</fullName>
    </recommendedName>
</protein>
<feature type="compositionally biased region" description="Acidic residues" evidence="3">
    <location>
        <begin position="32"/>
        <end position="42"/>
    </location>
</feature>
<dbReference type="InterPro" id="IPR001878">
    <property type="entry name" value="Znf_CCHC"/>
</dbReference>
<dbReference type="PANTHER" id="PTHR46888">
    <property type="entry name" value="ZINC KNUCKLE DOMAINCONTAINING PROTEIN-RELATED"/>
    <property type="match status" value="1"/>
</dbReference>
<name>A0A8S3UIW0_MYTED</name>
<dbReference type="PROSITE" id="PS50158">
    <property type="entry name" value="ZF_CCHC"/>
    <property type="match status" value="1"/>
</dbReference>
<feature type="region of interest" description="Disordered" evidence="3">
    <location>
        <begin position="32"/>
        <end position="61"/>
    </location>
</feature>